<reference evidence="2 3" key="1">
    <citation type="submission" date="2016-11" db="EMBL/GenBank/DDBJ databases">
        <title>Complete genome sequence of Streptomyces niveus SCSIO 3406.</title>
        <authorList>
            <person name="Zhu Q."/>
            <person name="Cheng W."/>
            <person name="Song Y."/>
            <person name="Li Q."/>
            <person name="Ju J."/>
        </authorList>
    </citation>
    <scope>NUCLEOTIDE SEQUENCE [LARGE SCALE GENOMIC DNA]</scope>
    <source>
        <strain evidence="2 3">SCSIO 3406</strain>
    </source>
</reference>
<proteinExistence type="predicted"/>
<dbReference type="AlphaFoldDB" id="A0A1U9QN04"/>
<protein>
    <recommendedName>
        <fullName evidence="4">DUF1275 family protein</fullName>
    </recommendedName>
</protein>
<keyword evidence="1" id="KW-0472">Membrane</keyword>
<dbReference type="KEGG" id="snw:BBN63_01595"/>
<dbReference type="PANTHER" id="PTHR37314:SF4">
    <property type="entry name" value="UPF0700 TRANSMEMBRANE PROTEIN YOAK"/>
    <property type="match status" value="1"/>
</dbReference>
<name>A0A1U9QN04_STRNV</name>
<dbReference type="PANTHER" id="PTHR37314">
    <property type="entry name" value="SLR0142 PROTEIN"/>
    <property type="match status" value="1"/>
</dbReference>
<sequence>MTALSPTEPVRPGRAQWAALILFAGASGAVDVLAFIALGRVFAGVMTGNLVLLGLSFTGTGDEGGPAAPLLALAGYVAGVAVVAPFTRRRPEEPETRWPRTVVGWLAAEVVLLAAVAVGWAAAGGAPAQPWRDVVLVAVAAAMGVQSAALAGAGAAGGPGTYFTGILTRLVARTTGPGTVGLADLGSLSRLLTLTAGASSAALVYAASAPWAMAVPLLWALAALACVTVPPPLPRAPSSSTGRLGSRS</sequence>
<feature type="transmembrane region" description="Helical" evidence="1">
    <location>
        <begin position="134"/>
        <end position="167"/>
    </location>
</feature>
<keyword evidence="3" id="KW-1185">Reference proteome</keyword>
<feature type="transmembrane region" description="Helical" evidence="1">
    <location>
        <begin position="67"/>
        <end position="86"/>
    </location>
</feature>
<organism evidence="2 3">
    <name type="scientific">Streptomyces niveus</name>
    <name type="common">Streptomyces spheroides</name>
    <dbReference type="NCBI Taxonomy" id="193462"/>
    <lineage>
        <taxon>Bacteria</taxon>
        <taxon>Bacillati</taxon>
        <taxon>Actinomycetota</taxon>
        <taxon>Actinomycetes</taxon>
        <taxon>Kitasatosporales</taxon>
        <taxon>Streptomycetaceae</taxon>
        <taxon>Streptomyces</taxon>
    </lineage>
</organism>
<dbReference type="EMBL" id="CP018047">
    <property type="protein sequence ID" value="AQU65151.1"/>
    <property type="molecule type" value="Genomic_DNA"/>
</dbReference>
<dbReference type="Proteomes" id="UP000189677">
    <property type="component" value="Chromosome"/>
</dbReference>
<keyword evidence="1" id="KW-0812">Transmembrane</keyword>
<evidence type="ECO:0008006" key="4">
    <source>
        <dbReference type="Google" id="ProtNLM"/>
    </source>
</evidence>
<feature type="transmembrane region" description="Helical" evidence="1">
    <location>
        <begin position="15"/>
        <end position="34"/>
    </location>
</feature>
<evidence type="ECO:0000256" key="1">
    <source>
        <dbReference type="SAM" id="Phobius"/>
    </source>
</evidence>
<gene>
    <name evidence="2" type="ORF">BBN63_01595</name>
</gene>
<accession>A0A1U9QN04</accession>
<evidence type="ECO:0000313" key="2">
    <source>
        <dbReference type="EMBL" id="AQU65151.1"/>
    </source>
</evidence>
<feature type="transmembrane region" description="Helical" evidence="1">
    <location>
        <begin position="98"/>
        <end position="122"/>
    </location>
</feature>
<dbReference type="InterPro" id="IPR010699">
    <property type="entry name" value="DUF1275"/>
</dbReference>
<dbReference type="Pfam" id="PF06912">
    <property type="entry name" value="DUF1275"/>
    <property type="match status" value="1"/>
</dbReference>
<keyword evidence="1" id="KW-1133">Transmembrane helix</keyword>
<evidence type="ECO:0000313" key="3">
    <source>
        <dbReference type="Proteomes" id="UP000189677"/>
    </source>
</evidence>